<feature type="binding site" evidence="6">
    <location>
        <position position="215"/>
    </location>
    <ligand>
        <name>Mg(2+)</name>
        <dbReference type="ChEBI" id="CHEBI:18420"/>
    </ligand>
</feature>
<dbReference type="GO" id="GO:0006518">
    <property type="term" value="P:peptide metabolic process"/>
    <property type="evidence" value="ECO:0007669"/>
    <property type="project" value="UniProtKB-ARBA"/>
</dbReference>
<dbReference type="SUPFAM" id="SSF51604">
    <property type="entry name" value="Enolase C-terminal domain-like"/>
    <property type="match status" value="1"/>
</dbReference>
<dbReference type="STRING" id="29354.IO98_10775"/>
<dbReference type="PANTHER" id="PTHR48073:SF2">
    <property type="entry name" value="O-SUCCINYLBENZOATE SYNTHASE"/>
    <property type="match status" value="1"/>
</dbReference>
<dbReference type="SFLD" id="SFLDG00180">
    <property type="entry name" value="muconate_cycloisomerase"/>
    <property type="match status" value="1"/>
</dbReference>
<keyword evidence="10" id="KW-1185">Reference proteome</keyword>
<keyword evidence="4 7" id="KW-0413">Isomerase</keyword>
<dbReference type="PANTHER" id="PTHR48073">
    <property type="entry name" value="O-SUCCINYLBENZOATE SYNTHASE-RELATED"/>
    <property type="match status" value="1"/>
</dbReference>
<evidence type="ECO:0000256" key="2">
    <source>
        <dbReference type="ARBA" id="ARBA00022723"/>
    </source>
</evidence>
<dbReference type="InterPro" id="IPR029017">
    <property type="entry name" value="Enolase-like_N"/>
</dbReference>
<dbReference type="InterPro" id="IPR034603">
    <property type="entry name" value="Dipeptide_epimerase"/>
</dbReference>
<name>A0A084JLZ8_9FIRM</name>
<dbReference type="SFLD" id="SFLDF00009">
    <property type="entry name" value="o-succinylbenzoate_synthase"/>
    <property type="match status" value="1"/>
</dbReference>
<sequence>MKITGINVKTVKVPLKEPFHISLGTITHAISAVVKVETDEGLCGYGEGAPGVLITGENLEGTVESIKHFEQSLLGTDPTDIEKVYWILDRAAAHAPCGKTAIDIACYDILGKKAGLPVYKLLGGYSNTIETDITVGINGPEIMAEKAAAHVRNGFDTIKTKVGTGLKEDVARIKAIREAVGPDVKIRIDANQAWSAKEALQIIERLNEYDIELVEQPVKAADIEGLEYVTKNSKVLIMSDESCFNAKDALRLAKRRAIDVLNIKLMKCGGIREALKINAICETAGIECMLGCMAEETNIGITAAASLGAAVRNITRADLDATFSLSNLPFEGGIGTECTKTLVLPEEPGFGFIGLK</sequence>
<evidence type="ECO:0000313" key="10">
    <source>
        <dbReference type="Proteomes" id="UP000028525"/>
    </source>
</evidence>
<dbReference type="CDD" id="cd03319">
    <property type="entry name" value="L-Ala-DL-Glu_epimerase"/>
    <property type="match status" value="1"/>
</dbReference>
<feature type="domain" description="Mandelate racemase/muconate lactonizing enzyme C-terminal" evidence="8">
    <location>
        <begin position="140"/>
        <end position="236"/>
    </location>
</feature>
<evidence type="ECO:0000256" key="3">
    <source>
        <dbReference type="ARBA" id="ARBA00022842"/>
    </source>
</evidence>
<dbReference type="Proteomes" id="UP000028525">
    <property type="component" value="Unassembled WGS sequence"/>
</dbReference>
<comment type="similarity">
    <text evidence="1 7">Belongs to the mandelate racemase/muconate lactonizing enzyme family.</text>
</comment>
<proteinExistence type="inferred from homology"/>
<dbReference type="SMART" id="SM00922">
    <property type="entry name" value="MR_MLE"/>
    <property type="match status" value="1"/>
</dbReference>
<dbReference type="SUPFAM" id="SSF54826">
    <property type="entry name" value="Enolase N-terminal domain-like"/>
    <property type="match status" value="1"/>
</dbReference>
<evidence type="ECO:0000256" key="1">
    <source>
        <dbReference type="ARBA" id="ARBA00008031"/>
    </source>
</evidence>
<protein>
    <recommendedName>
        <fullName evidence="7">Dipeptide epimerase</fullName>
        <ecNumber evidence="7">5.1.1.-</ecNumber>
    </recommendedName>
</protein>
<dbReference type="GO" id="GO:0009063">
    <property type="term" value="P:amino acid catabolic process"/>
    <property type="evidence" value="ECO:0007669"/>
    <property type="project" value="InterPro"/>
</dbReference>
<dbReference type="Pfam" id="PF13378">
    <property type="entry name" value="MR_MLE_C"/>
    <property type="match status" value="1"/>
</dbReference>
<dbReference type="InterPro" id="IPR036849">
    <property type="entry name" value="Enolase-like_C_sf"/>
</dbReference>
<keyword evidence="2 6" id="KW-0479">Metal-binding</keyword>
<evidence type="ECO:0000313" key="9">
    <source>
        <dbReference type="EMBL" id="KEZ89982.1"/>
    </source>
</evidence>
<feature type="binding site" evidence="6">
    <location>
        <position position="189"/>
    </location>
    <ligand>
        <name>Mg(2+)</name>
        <dbReference type="ChEBI" id="CHEBI:18420"/>
    </ligand>
</feature>
<dbReference type="EC" id="5.1.1.-" evidence="7"/>
<evidence type="ECO:0000256" key="7">
    <source>
        <dbReference type="RuleBase" id="RU366006"/>
    </source>
</evidence>
<evidence type="ECO:0000259" key="8">
    <source>
        <dbReference type="SMART" id="SM00922"/>
    </source>
</evidence>
<comment type="cofactor">
    <cofactor evidence="6 7">
        <name>Mg(2+)</name>
        <dbReference type="ChEBI" id="CHEBI:18420"/>
    </cofactor>
    <text evidence="6 7">Binds 1 Mg(2+) ion per subunit.</text>
</comment>
<reference evidence="9 10" key="1">
    <citation type="submission" date="2014-07" db="EMBL/GenBank/DDBJ databases">
        <title>Draft genome of Clostridium celerecrescens 152B isolated from sediments associated with methane hydrate from Krishna Godavari basin.</title>
        <authorList>
            <person name="Honkalas V.S."/>
            <person name="Dabir A.P."/>
            <person name="Arora P."/>
            <person name="Dhakephalkar P.K."/>
        </authorList>
    </citation>
    <scope>NUCLEOTIDE SEQUENCE [LARGE SCALE GENOMIC DNA]</scope>
    <source>
        <strain evidence="9 10">152B</strain>
    </source>
</reference>
<dbReference type="GO" id="GO:0016855">
    <property type="term" value="F:racemase and epimerase activity, acting on amino acids and derivatives"/>
    <property type="evidence" value="ECO:0007669"/>
    <property type="project" value="UniProtKB-UniRule"/>
</dbReference>
<dbReference type="SFLD" id="SFLDS00001">
    <property type="entry name" value="Enolase"/>
    <property type="match status" value="1"/>
</dbReference>
<dbReference type="EMBL" id="JPME01000013">
    <property type="protein sequence ID" value="KEZ89982.1"/>
    <property type="molecule type" value="Genomic_DNA"/>
</dbReference>
<dbReference type="InterPro" id="IPR013342">
    <property type="entry name" value="Mandelate_racemase_C"/>
</dbReference>
<dbReference type="Pfam" id="PF02746">
    <property type="entry name" value="MR_MLE_N"/>
    <property type="match status" value="1"/>
</dbReference>
<dbReference type="PROSITE" id="PS00909">
    <property type="entry name" value="MR_MLE_2"/>
    <property type="match status" value="1"/>
</dbReference>
<accession>A0A084JLZ8</accession>
<gene>
    <name evidence="9" type="ORF">IO98_10775</name>
</gene>
<feature type="binding site" evidence="6">
    <location>
        <position position="240"/>
    </location>
    <ligand>
        <name>Mg(2+)</name>
        <dbReference type="ChEBI" id="CHEBI:18420"/>
    </ligand>
</feature>
<dbReference type="Gene3D" id="3.20.20.120">
    <property type="entry name" value="Enolase-like C-terminal domain"/>
    <property type="match status" value="1"/>
</dbReference>
<dbReference type="OrthoDB" id="9775391at2"/>
<dbReference type="InterPro" id="IPR029065">
    <property type="entry name" value="Enolase_C-like"/>
</dbReference>
<keyword evidence="3 6" id="KW-0460">Magnesium</keyword>
<dbReference type="AlphaFoldDB" id="A0A084JLZ8"/>
<dbReference type="FunFam" id="3.30.390.10:FF:000009">
    <property type="entry name" value="Hydrophobic dipeptide epimerase"/>
    <property type="match status" value="1"/>
</dbReference>
<feature type="active site" description="Proton acceptor; specific for (S)-substrate epimerization" evidence="5">
    <location>
        <position position="264"/>
    </location>
</feature>
<evidence type="ECO:0000256" key="5">
    <source>
        <dbReference type="PIRSR" id="PIRSR634603-1"/>
    </source>
</evidence>
<dbReference type="InterPro" id="IPR013341">
    <property type="entry name" value="Mandelate_racemase_N_dom"/>
</dbReference>
<dbReference type="GO" id="GO:0000287">
    <property type="term" value="F:magnesium ion binding"/>
    <property type="evidence" value="ECO:0007669"/>
    <property type="project" value="UniProtKB-ARBA"/>
</dbReference>
<evidence type="ECO:0000256" key="6">
    <source>
        <dbReference type="PIRSR" id="PIRSR634603-3"/>
    </source>
</evidence>
<dbReference type="InterPro" id="IPR018110">
    <property type="entry name" value="Mandel_Rmase/mucon_lact_enz_CS"/>
</dbReference>
<evidence type="ECO:0000256" key="4">
    <source>
        <dbReference type="ARBA" id="ARBA00023235"/>
    </source>
</evidence>
<comment type="caution">
    <text evidence="9">The sequence shown here is derived from an EMBL/GenBank/DDBJ whole genome shotgun (WGS) entry which is preliminary data.</text>
</comment>
<feature type="active site" description="Proton acceptor; specific for (R)-substrate epimerization" evidence="5">
    <location>
        <position position="161"/>
    </location>
</feature>
<organism evidence="9 10">
    <name type="scientific">Lacrimispora celerecrescens</name>
    <dbReference type="NCBI Taxonomy" id="29354"/>
    <lineage>
        <taxon>Bacteria</taxon>
        <taxon>Bacillati</taxon>
        <taxon>Bacillota</taxon>
        <taxon>Clostridia</taxon>
        <taxon>Lachnospirales</taxon>
        <taxon>Lachnospiraceae</taxon>
        <taxon>Lacrimispora</taxon>
    </lineage>
</organism>
<dbReference type="Gene3D" id="3.30.390.10">
    <property type="entry name" value="Enolase-like, N-terminal domain"/>
    <property type="match status" value="1"/>
</dbReference>
<dbReference type="RefSeq" id="WP_038280889.1">
    <property type="nucleotide sequence ID" value="NZ_JPME01000013.1"/>
</dbReference>